<protein>
    <submittedName>
        <fullName evidence="2">Uncharacterized protein</fullName>
    </submittedName>
</protein>
<reference evidence="2 3" key="1">
    <citation type="submission" date="2018-04" db="EMBL/GenBank/DDBJ databases">
        <title>Genomic Encyclopedia of Archaeal and Bacterial Type Strains, Phase II (KMG-II): from individual species to whole genera.</title>
        <authorList>
            <person name="Goeker M."/>
        </authorList>
    </citation>
    <scope>NUCLEOTIDE SEQUENCE [LARGE SCALE GENOMIC DNA]</scope>
    <source>
        <strain evidence="2 3">DSM 23082</strain>
    </source>
</reference>
<proteinExistence type="predicted"/>
<keyword evidence="1" id="KW-0175">Coiled coil</keyword>
<comment type="caution">
    <text evidence="2">The sequence shown here is derived from an EMBL/GenBank/DDBJ whole genome shotgun (WGS) entry which is preliminary data.</text>
</comment>
<gene>
    <name evidence="2" type="ORF">C8P64_2088</name>
</gene>
<feature type="coiled-coil region" evidence="1">
    <location>
        <begin position="2"/>
        <end position="43"/>
    </location>
</feature>
<dbReference type="EMBL" id="QBKQ01000002">
    <property type="protein sequence ID" value="PTX43560.1"/>
    <property type="molecule type" value="Genomic_DNA"/>
</dbReference>
<organism evidence="2 3">
    <name type="scientific">Christiangramia gaetbulicola</name>
    <dbReference type="NCBI Taxonomy" id="703340"/>
    <lineage>
        <taxon>Bacteria</taxon>
        <taxon>Pseudomonadati</taxon>
        <taxon>Bacteroidota</taxon>
        <taxon>Flavobacteriia</taxon>
        <taxon>Flavobacteriales</taxon>
        <taxon>Flavobacteriaceae</taxon>
        <taxon>Christiangramia</taxon>
    </lineage>
</organism>
<accession>A0A2T6AIB4</accession>
<keyword evidence="3" id="KW-1185">Reference proteome</keyword>
<dbReference type="AlphaFoldDB" id="A0A2T6AIB4"/>
<dbReference type="Proteomes" id="UP000244174">
    <property type="component" value="Unassembled WGS sequence"/>
</dbReference>
<name>A0A2T6AIB4_9FLAO</name>
<evidence type="ECO:0000313" key="2">
    <source>
        <dbReference type="EMBL" id="PTX43560.1"/>
    </source>
</evidence>
<dbReference type="OrthoDB" id="1431622at2"/>
<dbReference type="RefSeq" id="WP_108171976.1">
    <property type="nucleotide sequence ID" value="NZ_QBKQ01000002.1"/>
</dbReference>
<evidence type="ECO:0000256" key="1">
    <source>
        <dbReference type="SAM" id="Coils"/>
    </source>
</evidence>
<evidence type="ECO:0000313" key="3">
    <source>
        <dbReference type="Proteomes" id="UP000244174"/>
    </source>
</evidence>
<sequence length="135" mass="16166">MVNSIQEHHNNEEIEVLRLQNEINQWKSELDFIEQEINFYLEILNSSIVKETKASNIDPKYLLNQFKDIEISNDKIKKACKRFQPKLEEKKECEDIQCDHAFLNEHVLLRLKIENYLSKVRTTKGLTFEFLRNVI</sequence>